<comment type="catalytic activity">
    <reaction evidence="6">
        <text>L-aspartate + NADP(+) + H2O = oxaloacetate + NH4(+) + NADPH + H(+)</text>
        <dbReference type="Rhea" id="RHEA:11784"/>
        <dbReference type="ChEBI" id="CHEBI:15377"/>
        <dbReference type="ChEBI" id="CHEBI:15378"/>
        <dbReference type="ChEBI" id="CHEBI:16452"/>
        <dbReference type="ChEBI" id="CHEBI:28938"/>
        <dbReference type="ChEBI" id="CHEBI:29991"/>
        <dbReference type="ChEBI" id="CHEBI:57783"/>
        <dbReference type="ChEBI" id="CHEBI:58349"/>
        <dbReference type="EC" id="1.4.1.21"/>
    </reaction>
</comment>
<evidence type="ECO:0000256" key="6">
    <source>
        <dbReference type="HAMAP-Rule" id="MF_01265"/>
    </source>
</evidence>
<comment type="catalytic activity">
    <reaction evidence="6">
        <text>L-aspartate + NAD(+) + H2O = oxaloacetate + NH4(+) + NADH + H(+)</text>
        <dbReference type="Rhea" id="RHEA:11788"/>
        <dbReference type="ChEBI" id="CHEBI:15377"/>
        <dbReference type="ChEBI" id="CHEBI:15378"/>
        <dbReference type="ChEBI" id="CHEBI:16452"/>
        <dbReference type="ChEBI" id="CHEBI:28938"/>
        <dbReference type="ChEBI" id="CHEBI:29991"/>
        <dbReference type="ChEBI" id="CHEBI:57540"/>
        <dbReference type="ChEBI" id="CHEBI:57945"/>
        <dbReference type="EC" id="1.4.1.21"/>
    </reaction>
</comment>
<dbReference type="PANTHER" id="PTHR31873">
    <property type="entry name" value="L-ASPARTATE DEHYDROGENASE-RELATED"/>
    <property type="match status" value="1"/>
</dbReference>
<keyword evidence="4 6" id="KW-0560">Oxidoreductase</keyword>
<comment type="function">
    <text evidence="6">Specifically catalyzes the NAD or NADP-dependent dehydrogenation of L-aspartate to iminoaspartate.</text>
</comment>
<evidence type="ECO:0000256" key="5">
    <source>
        <dbReference type="ARBA" id="ARBA00023027"/>
    </source>
</evidence>
<dbReference type="Gene3D" id="3.40.50.720">
    <property type="entry name" value="NAD(P)-binding Rossmann-like Domain"/>
    <property type="match status" value="1"/>
</dbReference>
<evidence type="ECO:0000313" key="9">
    <source>
        <dbReference type="EMBL" id="RVT92943.1"/>
    </source>
</evidence>
<dbReference type="SUPFAM" id="SSF55347">
    <property type="entry name" value="Glyceraldehyde-3-phosphate dehydrogenase-like, C-terminal domain"/>
    <property type="match status" value="1"/>
</dbReference>
<keyword evidence="10" id="KW-1185">Reference proteome</keyword>
<keyword evidence="5 6" id="KW-0520">NAD</keyword>
<dbReference type="InterPro" id="IPR002811">
    <property type="entry name" value="Asp_DH"/>
</dbReference>
<dbReference type="PIRSF" id="PIRSF005227">
    <property type="entry name" value="Asp_dh_NAD_syn"/>
    <property type="match status" value="1"/>
</dbReference>
<evidence type="ECO:0000259" key="7">
    <source>
        <dbReference type="Pfam" id="PF01958"/>
    </source>
</evidence>
<dbReference type="InterPro" id="IPR036291">
    <property type="entry name" value="NAD(P)-bd_dom_sf"/>
</dbReference>
<gene>
    <name evidence="6" type="primary">nadX</name>
    <name evidence="9" type="ORF">EOD43_03280</name>
</gene>
<name>A0A437M5S0_9SPHN</name>
<protein>
    <recommendedName>
        <fullName evidence="6">L-aspartate dehydrogenase</fullName>
        <ecNumber evidence="6">1.4.1.21</ecNumber>
    </recommendedName>
</protein>
<dbReference type="InterPro" id="IPR020626">
    <property type="entry name" value="Asp_DH_prok"/>
</dbReference>
<dbReference type="NCBIfam" id="NF009825">
    <property type="entry name" value="PRK13302.1"/>
    <property type="match status" value="1"/>
</dbReference>
<dbReference type="Proteomes" id="UP000282971">
    <property type="component" value="Unassembled WGS sequence"/>
</dbReference>
<feature type="domain" description="Aspartate dehydrogenase" evidence="7">
    <location>
        <begin position="165"/>
        <end position="252"/>
    </location>
</feature>
<feature type="active site" evidence="6">
    <location>
        <position position="217"/>
    </location>
</feature>
<proteinExistence type="inferred from homology"/>
<dbReference type="AlphaFoldDB" id="A0A437M5S0"/>
<feature type="domain" description="Aspartate/homoserine dehydrogenase NAD-binding" evidence="8">
    <location>
        <begin position="8"/>
        <end position="114"/>
    </location>
</feature>
<dbReference type="EMBL" id="SACN01000001">
    <property type="protein sequence ID" value="RVT92943.1"/>
    <property type="molecule type" value="Genomic_DNA"/>
</dbReference>
<feature type="binding site" evidence="6">
    <location>
        <position position="187"/>
    </location>
    <ligand>
        <name>NAD(+)</name>
        <dbReference type="ChEBI" id="CHEBI:57540"/>
    </ligand>
</feature>
<comment type="caution">
    <text evidence="9">The sequence shown here is derived from an EMBL/GenBank/DDBJ whole genome shotgun (WGS) entry which is preliminary data.</text>
</comment>
<dbReference type="PANTHER" id="PTHR31873:SF6">
    <property type="entry name" value="ASPARTATE DEHYDROGENASE DOMAIN-CONTAINING PROTEIN"/>
    <property type="match status" value="1"/>
</dbReference>
<organism evidence="9 10">
    <name type="scientific">Sphingomonas crocodyli</name>
    <dbReference type="NCBI Taxonomy" id="1979270"/>
    <lineage>
        <taxon>Bacteria</taxon>
        <taxon>Pseudomonadati</taxon>
        <taxon>Pseudomonadota</taxon>
        <taxon>Alphaproteobacteria</taxon>
        <taxon>Sphingomonadales</taxon>
        <taxon>Sphingomonadaceae</taxon>
        <taxon>Sphingomonas</taxon>
    </lineage>
</organism>
<dbReference type="GO" id="GO:0051287">
    <property type="term" value="F:NAD binding"/>
    <property type="evidence" value="ECO:0007669"/>
    <property type="project" value="UniProtKB-UniRule"/>
</dbReference>
<dbReference type="Pfam" id="PF01958">
    <property type="entry name" value="Asp_DH_C"/>
    <property type="match status" value="1"/>
</dbReference>
<dbReference type="UniPathway" id="UPA00253">
    <property type="reaction ID" value="UER00456"/>
</dbReference>
<dbReference type="InterPro" id="IPR011182">
    <property type="entry name" value="L-Asp_DH"/>
</dbReference>
<evidence type="ECO:0000256" key="1">
    <source>
        <dbReference type="ARBA" id="ARBA00008331"/>
    </source>
</evidence>
<dbReference type="InterPro" id="IPR005106">
    <property type="entry name" value="Asp/hSer_DH_NAD-bd"/>
</dbReference>
<keyword evidence="3 6" id="KW-0521">NADP</keyword>
<dbReference type="Gene3D" id="3.30.360.10">
    <property type="entry name" value="Dihydrodipicolinate Reductase, domain 2"/>
    <property type="match status" value="1"/>
</dbReference>
<comment type="miscellaneous">
    <text evidence="6">The iminoaspartate product is unstable in aqueous solution and can decompose to oxaloacetate and ammonia.</text>
</comment>
<comment type="similarity">
    <text evidence="1 6">Belongs to the L-aspartate dehydrogenase family.</text>
</comment>
<evidence type="ECO:0000256" key="4">
    <source>
        <dbReference type="ARBA" id="ARBA00023002"/>
    </source>
</evidence>
<dbReference type="GO" id="GO:0009435">
    <property type="term" value="P:NAD+ biosynthetic process"/>
    <property type="evidence" value="ECO:0007669"/>
    <property type="project" value="UniProtKB-UniRule"/>
</dbReference>
<evidence type="ECO:0000256" key="2">
    <source>
        <dbReference type="ARBA" id="ARBA00022642"/>
    </source>
</evidence>
<dbReference type="EC" id="1.4.1.21" evidence="6"/>
<dbReference type="OrthoDB" id="8456681at2"/>
<sequence length="266" mass="27202">MTKIGIAGFGTIGKAVGKWVLAQPDLELVGVVGGDRAKVEQSLADLGADVPIMSADALALQADIVVETAPTAAFRDIVVPALTAGACVVTVSAAALIENMDVVDIARAHGGRIIMATGALLGLDAVRAAAQGTIHSVTMVTRKPPKSLIGAPEVVRQGVDLSALTEPLMLFDGSAREGARGFPANVNVAASLALAGIGPDQTRLQIWADPALERNTHRILVDADSASFELRIQNIPTIEKPGTGRITALSVIAAVEGLTSALKVGS</sequence>
<evidence type="ECO:0000313" key="10">
    <source>
        <dbReference type="Proteomes" id="UP000282971"/>
    </source>
</evidence>
<dbReference type="RefSeq" id="WP_127741059.1">
    <property type="nucleotide sequence ID" value="NZ_SACN01000001.1"/>
</dbReference>
<dbReference type="HAMAP" id="MF_01265">
    <property type="entry name" value="NadX"/>
    <property type="match status" value="1"/>
</dbReference>
<dbReference type="GO" id="GO:0016639">
    <property type="term" value="F:oxidoreductase activity, acting on the CH-NH2 group of donors, NAD or NADP as acceptor"/>
    <property type="evidence" value="ECO:0007669"/>
    <property type="project" value="UniProtKB-UniRule"/>
</dbReference>
<dbReference type="GO" id="GO:0033735">
    <property type="term" value="F:aspartate dehydrogenase [NAD(P)+] activity"/>
    <property type="evidence" value="ECO:0007669"/>
    <property type="project" value="UniProtKB-EC"/>
</dbReference>
<dbReference type="Pfam" id="PF03447">
    <property type="entry name" value="NAD_binding_3"/>
    <property type="match status" value="1"/>
</dbReference>
<evidence type="ECO:0000256" key="3">
    <source>
        <dbReference type="ARBA" id="ARBA00022857"/>
    </source>
</evidence>
<comment type="pathway">
    <text evidence="6">Cofactor biosynthesis; NAD(+) biosynthesis; iminoaspartate from L-aspartate (dehydrogenase route): step 1/1.</text>
</comment>
<dbReference type="GO" id="GO:0050661">
    <property type="term" value="F:NADP binding"/>
    <property type="evidence" value="ECO:0007669"/>
    <property type="project" value="UniProtKB-UniRule"/>
</dbReference>
<feature type="binding site" evidence="6">
    <location>
        <position position="119"/>
    </location>
    <ligand>
        <name>NAD(+)</name>
        <dbReference type="ChEBI" id="CHEBI:57540"/>
    </ligand>
</feature>
<reference evidence="9 10" key="1">
    <citation type="submission" date="2019-01" db="EMBL/GenBank/DDBJ databases">
        <authorList>
            <person name="Chen W.-M."/>
        </authorList>
    </citation>
    <scope>NUCLEOTIDE SEQUENCE [LARGE SCALE GENOMIC DNA]</scope>
    <source>
        <strain evidence="9 10">CCP-7</strain>
    </source>
</reference>
<dbReference type="SUPFAM" id="SSF51735">
    <property type="entry name" value="NAD(P)-binding Rossmann-fold domains"/>
    <property type="match status" value="1"/>
</dbReference>
<keyword evidence="2 6" id="KW-0662">Pyridine nucleotide biosynthesis</keyword>
<evidence type="ECO:0000259" key="8">
    <source>
        <dbReference type="Pfam" id="PF03447"/>
    </source>
</evidence>
<accession>A0A437M5S0</accession>